<evidence type="ECO:0000313" key="2">
    <source>
        <dbReference type="Proteomes" id="UP001439875"/>
    </source>
</evidence>
<gene>
    <name evidence="1" type="primary">mobB</name>
    <name evidence="1" type="ORF">WMO40_03240</name>
</gene>
<keyword evidence="2" id="KW-1185">Reference proteome</keyword>
<accession>A0ACC6S6M2</accession>
<organism evidence="1 2">
    <name type="scientific">Robertmurraya yapensis</name>
    <name type="common">ex Hitch et al 2024</name>
    <dbReference type="NCBI Taxonomy" id="3133160"/>
    <lineage>
        <taxon>Bacteria</taxon>
        <taxon>Bacillati</taxon>
        <taxon>Bacillota</taxon>
        <taxon>Bacilli</taxon>
        <taxon>Bacillales</taxon>
        <taxon>Bacillaceae</taxon>
        <taxon>Robertmurraya</taxon>
    </lineage>
</organism>
<sequence length="173" mass="19597">MAMVNPTIFQIVGFQNSGKTTLIKKVVNELAQLGLTAVTIKHHGHGGKPDFQEGKDSHQHLQAGAIATLVEGDGHLLLQAERNEWSLEEKIELISFFQPNVILIEGHKHESFPKGVLIRKKEDLSLLEQLQNIKVVFYWDQINNNLETIQAFSIHDGTGPQWLAHYLQRRSFD</sequence>
<comment type="caution">
    <text evidence="1">The sequence shown here is derived from an EMBL/GenBank/DDBJ whole genome shotgun (WGS) entry which is preliminary data.</text>
</comment>
<dbReference type="Proteomes" id="UP001439875">
    <property type="component" value="Unassembled WGS sequence"/>
</dbReference>
<evidence type="ECO:0000313" key="1">
    <source>
        <dbReference type="EMBL" id="MEQ2525705.1"/>
    </source>
</evidence>
<dbReference type="EMBL" id="JBBMEW010000002">
    <property type="protein sequence ID" value="MEQ2525705.1"/>
    <property type="molecule type" value="Genomic_DNA"/>
</dbReference>
<reference evidence="1" key="1">
    <citation type="submission" date="2024-03" db="EMBL/GenBank/DDBJ databases">
        <title>Human intestinal bacterial collection.</title>
        <authorList>
            <person name="Pauvert C."/>
            <person name="Hitch T.C.A."/>
            <person name="Clavel T."/>
        </authorList>
    </citation>
    <scope>NUCLEOTIDE SEQUENCE</scope>
    <source>
        <strain evidence="1">CLA-AA-H227</strain>
    </source>
</reference>
<protein>
    <submittedName>
        <fullName evidence="1">Molybdopterin-guanine dinucleotide biosynthesis protein B</fullName>
    </submittedName>
</protein>
<proteinExistence type="predicted"/>
<name>A0ACC6S6M2_9BACI</name>